<dbReference type="GO" id="GO:0005886">
    <property type="term" value="C:plasma membrane"/>
    <property type="evidence" value="ECO:0007669"/>
    <property type="project" value="UniProtKB-SubCell"/>
</dbReference>
<gene>
    <name evidence="8" type="ORF">UFOPK2658_00572</name>
    <name evidence="9" type="ORF">UFOPK2880_00354</name>
</gene>
<feature type="transmembrane region" description="Helical" evidence="6">
    <location>
        <begin position="714"/>
        <end position="736"/>
    </location>
</feature>
<evidence type="ECO:0000313" key="8">
    <source>
        <dbReference type="EMBL" id="CAB4713770.1"/>
    </source>
</evidence>
<dbReference type="EMBL" id="CAEZYH010000014">
    <property type="protein sequence ID" value="CAB4713770.1"/>
    <property type="molecule type" value="Genomic_DNA"/>
</dbReference>
<protein>
    <submittedName>
        <fullName evidence="8">Unannotated protein</fullName>
    </submittedName>
</protein>
<feature type="transmembrane region" description="Helical" evidence="6">
    <location>
        <begin position="185"/>
        <end position="205"/>
    </location>
</feature>
<evidence type="ECO:0000256" key="5">
    <source>
        <dbReference type="ARBA" id="ARBA00023136"/>
    </source>
</evidence>
<feature type="transmembrane region" description="Helical" evidence="6">
    <location>
        <begin position="602"/>
        <end position="623"/>
    </location>
</feature>
<sequence>MLSRLAHWCFRRHWLTIIIWLAALFGGSTIANGVMGGGAFETRFSIPNTESLRALNLLQDAFPDSDTITDAQIVFQVASGIPDGISNAEVQSIMTEVFTQIEAGVEGLTITSPFENPRLVSATQPIAYAIMRLPDGDSQAEQQKIGDEIRAITEPILIERNATNVVNVEFGGDPFVEFELPESEVVGLLAAIIILVLAFGSVLAMGLPIGTALIGLGTGISIVTMLSHIMEMPDFVVQIGGMIGIGVGIDYALFIVTRFREGTRAGLSPEDATAVAIDTAGRAVLFAGITVMVSLLGMYMMGMKFIYGLAIAASTVVGVMVVAALTLLPALLALVGHRIDITTRAALISLITFSTVSLIGVVFLGSLTLIGLGALMAVIIMATSFLVKSWRTPIKHREPKPVQEQFWYRWSRFIQHRPWISLIGGLTVLLIMTLPLFGMRLALSDNGNRADWQTARRAYDMLAQGFGPGFNGPLQLISEVTPEDAANQTKLDEITAAIAADPDVVFASPANRLTPELIAWQVVPRESPQSENTAELVHRLRDDILPPVLAGTDIKVNVGGFTAIGVDLSDYFAKRMFIFVGAVLLMSFLLLMVVFRSLLVPLKAVIMNLLSIGASYGIIVAIFQWGYGGSLIGVGSAGPIEPFIPMMLFAIVFGLSMDYEVFLLSRMKEEFDRTGDNATAVADGLAATARVITAAALIMVAVFGSFVAGDDRTIKLFGMGLAVAVLLDATLVRMVLVPATMELLGARNWWIPKWLDKVLPRINIEGKSHLPEKEVA</sequence>
<feature type="domain" description="SSD" evidence="7">
    <location>
        <begin position="185"/>
        <end position="334"/>
    </location>
</feature>
<dbReference type="PROSITE" id="PS50156">
    <property type="entry name" value="SSD"/>
    <property type="match status" value="1"/>
</dbReference>
<feature type="transmembrane region" description="Helical" evidence="6">
    <location>
        <begin position="212"/>
        <end position="229"/>
    </location>
</feature>
<proteinExistence type="predicted"/>
<name>A0A6J6QPR5_9ZZZZ</name>
<evidence type="ECO:0000259" key="7">
    <source>
        <dbReference type="PROSITE" id="PS50156"/>
    </source>
</evidence>
<feature type="transmembrane region" description="Helical" evidence="6">
    <location>
        <begin position="685"/>
        <end position="708"/>
    </location>
</feature>
<organism evidence="8">
    <name type="scientific">freshwater metagenome</name>
    <dbReference type="NCBI Taxonomy" id="449393"/>
    <lineage>
        <taxon>unclassified sequences</taxon>
        <taxon>metagenomes</taxon>
        <taxon>ecological metagenomes</taxon>
    </lineage>
</organism>
<feature type="transmembrane region" description="Helical" evidence="6">
    <location>
        <begin position="280"/>
        <end position="299"/>
    </location>
</feature>
<feature type="transmembrane region" description="Helical" evidence="6">
    <location>
        <begin position="576"/>
        <end position="595"/>
    </location>
</feature>
<reference evidence="8" key="1">
    <citation type="submission" date="2020-05" db="EMBL/GenBank/DDBJ databases">
        <authorList>
            <person name="Chiriac C."/>
            <person name="Salcher M."/>
            <person name="Ghai R."/>
            <person name="Kavagutti S V."/>
        </authorList>
    </citation>
    <scope>NUCLEOTIDE SEQUENCE</scope>
</reference>
<feature type="transmembrane region" description="Helical" evidence="6">
    <location>
        <begin position="345"/>
        <end position="363"/>
    </location>
</feature>
<dbReference type="InterPro" id="IPR000731">
    <property type="entry name" value="SSD"/>
</dbReference>
<evidence type="ECO:0000256" key="3">
    <source>
        <dbReference type="ARBA" id="ARBA00022692"/>
    </source>
</evidence>
<feature type="transmembrane region" description="Helical" evidence="6">
    <location>
        <begin position="643"/>
        <end position="664"/>
    </location>
</feature>
<dbReference type="AlphaFoldDB" id="A0A6J6QPR5"/>
<dbReference type="PANTHER" id="PTHR33406:SF11">
    <property type="entry name" value="MEMBRANE PROTEIN SCO6666-RELATED"/>
    <property type="match status" value="1"/>
</dbReference>
<dbReference type="InterPro" id="IPR004869">
    <property type="entry name" value="MMPL_dom"/>
</dbReference>
<feature type="transmembrane region" description="Helical" evidence="6">
    <location>
        <begin position="235"/>
        <end position="259"/>
    </location>
</feature>
<evidence type="ECO:0000256" key="4">
    <source>
        <dbReference type="ARBA" id="ARBA00022989"/>
    </source>
</evidence>
<dbReference type="EMBL" id="CAEZZP010000013">
    <property type="protein sequence ID" value="CAB4764569.1"/>
    <property type="molecule type" value="Genomic_DNA"/>
</dbReference>
<keyword evidence="4 6" id="KW-1133">Transmembrane helix</keyword>
<evidence type="ECO:0000256" key="1">
    <source>
        <dbReference type="ARBA" id="ARBA00004651"/>
    </source>
</evidence>
<evidence type="ECO:0000313" key="9">
    <source>
        <dbReference type="EMBL" id="CAB4764569.1"/>
    </source>
</evidence>
<comment type="subcellular location">
    <subcellularLocation>
        <location evidence="1">Cell membrane</location>
        <topology evidence="1">Multi-pass membrane protein</topology>
    </subcellularLocation>
</comment>
<dbReference type="PANTHER" id="PTHR33406">
    <property type="entry name" value="MEMBRANE PROTEIN MJ1562-RELATED"/>
    <property type="match status" value="1"/>
</dbReference>
<keyword evidence="3 6" id="KW-0812">Transmembrane</keyword>
<dbReference type="Gene3D" id="1.20.1640.10">
    <property type="entry name" value="Multidrug efflux transporter AcrB transmembrane domain"/>
    <property type="match status" value="2"/>
</dbReference>
<evidence type="ECO:0000256" key="2">
    <source>
        <dbReference type="ARBA" id="ARBA00022475"/>
    </source>
</evidence>
<evidence type="ECO:0000256" key="6">
    <source>
        <dbReference type="SAM" id="Phobius"/>
    </source>
</evidence>
<feature type="transmembrane region" description="Helical" evidence="6">
    <location>
        <begin position="419"/>
        <end position="443"/>
    </location>
</feature>
<dbReference type="InterPro" id="IPR050545">
    <property type="entry name" value="Mycobact_MmpL"/>
</dbReference>
<feature type="transmembrane region" description="Helical" evidence="6">
    <location>
        <begin position="305"/>
        <end position="333"/>
    </location>
</feature>
<feature type="transmembrane region" description="Helical" evidence="6">
    <location>
        <begin position="369"/>
        <end position="387"/>
    </location>
</feature>
<keyword evidence="5 6" id="KW-0472">Membrane</keyword>
<dbReference type="SUPFAM" id="SSF82866">
    <property type="entry name" value="Multidrug efflux transporter AcrB transmembrane domain"/>
    <property type="match status" value="2"/>
</dbReference>
<dbReference type="Pfam" id="PF03176">
    <property type="entry name" value="MMPL"/>
    <property type="match status" value="2"/>
</dbReference>
<keyword evidence="2" id="KW-1003">Cell membrane</keyword>
<accession>A0A6J6QPR5</accession>